<evidence type="ECO:0000313" key="3">
    <source>
        <dbReference type="EMBL" id="SET21793.1"/>
    </source>
</evidence>
<evidence type="ECO:0000259" key="1">
    <source>
        <dbReference type="Pfam" id="PF10592"/>
    </source>
</evidence>
<dbReference type="Pfam" id="PF22879">
    <property type="entry name" value="AIPR_N"/>
    <property type="match status" value="1"/>
</dbReference>
<proteinExistence type="predicted"/>
<sequence>MTDAGLKDFSRDLVQDVLATAEATDTTLPDAFTQRMIEHLTEAGELDDGLVCYHRARGIEVSGYAVSDDETRIDVFVTHFRHDVDNPTLPLSELETLMKRLRAFVDKCRDGYRADVDDASPVFDMVLDLERALKAATTVRLLLFTNATARVLKVTPTTVDGVDFVYQVWDIGRLHRLLTSGTLHEPIVVDFVDRFGAPLPCLSTPATDKDYSVLLTIVSGNVLANLYDEYGTRLLELNVRSFLQAKGAVNRGIRESLLKTPERFLAYNNGISATASRVDLLRNADGSTGIGKLHDLQIVNGGQTTASIHSAVRKDGADVTDVLVQAKVTVVSPERLDEIVPAISRYSNTQNKVTTADFSSNDALHVDMEKLSRAVWAPSATGDGQDTHWFYERARGQYADELARQRTPARMKAWKLGNPTRQKFTKTDLAKYVASWDQLPHIVSRGAEKNFREFMIRLATNGRPAVDETYFRRTVAKAILFKETERLVSAKGFGGYRANIVTFTIAKLVNATSQRIDLDGIWRTQSLTPALEAAISQLCEPVQQSITNPPRAANIGEWCKRPESWTRVEALPWTVPTALAGELLDLRSSRRQGAAPSDTAAATDPAVAVAAAVPAQTWFETAHWAKETGSLQPWQRGLAFSLGQRSERKTDPTQKQAVQGIALLREALRLGFRPQIPVENLPDV</sequence>
<evidence type="ECO:0000259" key="2">
    <source>
        <dbReference type="Pfam" id="PF22879"/>
    </source>
</evidence>
<dbReference type="OrthoDB" id="9806213at2"/>
<gene>
    <name evidence="3" type="ORF">SAMN04488546_1708</name>
</gene>
<dbReference type="Proteomes" id="UP000198507">
    <property type="component" value="Unassembled WGS sequence"/>
</dbReference>
<dbReference type="Pfam" id="PF10592">
    <property type="entry name" value="AIPR"/>
    <property type="match status" value="1"/>
</dbReference>
<name>A0A1I0CQ60_9ACTN</name>
<keyword evidence="4" id="KW-1185">Reference proteome</keyword>
<dbReference type="AlphaFoldDB" id="A0A1I0CQ60"/>
<organism evidence="3 4">
    <name type="scientific">Geodermatophilus poikilotrophus</name>
    <dbReference type="NCBI Taxonomy" id="1333667"/>
    <lineage>
        <taxon>Bacteria</taxon>
        <taxon>Bacillati</taxon>
        <taxon>Actinomycetota</taxon>
        <taxon>Actinomycetes</taxon>
        <taxon>Geodermatophilales</taxon>
        <taxon>Geodermatophilaceae</taxon>
        <taxon>Geodermatophilus</taxon>
    </lineage>
</organism>
<dbReference type="InterPro" id="IPR055101">
    <property type="entry name" value="AIPR_N"/>
</dbReference>
<evidence type="ECO:0000313" key="4">
    <source>
        <dbReference type="Proteomes" id="UP000198507"/>
    </source>
</evidence>
<dbReference type="RefSeq" id="WP_091442298.1">
    <property type="nucleotide sequence ID" value="NZ_FOIE01000003.1"/>
</dbReference>
<feature type="domain" description="Abortive phage infection protein C-terminal" evidence="1">
    <location>
        <begin position="235"/>
        <end position="550"/>
    </location>
</feature>
<dbReference type="EMBL" id="FOIE01000003">
    <property type="protein sequence ID" value="SET21793.1"/>
    <property type="molecule type" value="Genomic_DNA"/>
</dbReference>
<dbReference type="InterPro" id="IPR018891">
    <property type="entry name" value="AIPR_C"/>
</dbReference>
<reference evidence="4" key="1">
    <citation type="submission" date="2016-10" db="EMBL/GenBank/DDBJ databases">
        <authorList>
            <person name="Varghese N."/>
            <person name="Submissions S."/>
        </authorList>
    </citation>
    <scope>NUCLEOTIDE SEQUENCE [LARGE SCALE GENOMIC DNA]</scope>
    <source>
        <strain evidence="4">DSM 44209</strain>
    </source>
</reference>
<accession>A0A1I0CQ60</accession>
<feature type="domain" description="Abortive infection phage resistance protein N-terminal" evidence="2">
    <location>
        <begin position="32"/>
        <end position="176"/>
    </location>
</feature>
<protein>
    <submittedName>
        <fullName evidence="3">AIPR protein</fullName>
    </submittedName>
</protein>